<evidence type="ECO:0000313" key="1">
    <source>
        <dbReference type="EMBL" id="JAP14267.1"/>
    </source>
</evidence>
<dbReference type="AlphaFoldDB" id="A0A0V0H480"/>
<sequence>MKDKELIDFTFSFNSFPSFSFSFLSMTCNLIQVRHTQGCHLVVNEVGANLWRLGFNHPRDRKHQVFSSHMPKP</sequence>
<accession>A0A0V0H480</accession>
<dbReference type="EMBL" id="GEDG01026800">
    <property type="protein sequence ID" value="JAP14267.1"/>
    <property type="molecule type" value="Transcribed_RNA"/>
</dbReference>
<name>A0A0V0H480_SOLCH</name>
<organism evidence="1">
    <name type="scientific">Solanum chacoense</name>
    <name type="common">Chaco potato</name>
    <dbReference type="NCBI Taxonomy" id="4108"/>
    <lineage>
        <taxon>Eukaryota</taxon>
        <taxon>Viridiplantae</taxon>
        <taxon>Streptophyta</taxon>
        <taxon>Embryophyta</taxon>
        <taxon>Tracheophyta</taxon>
        <taxon>Spermatophyta</taxon>
        <taxon>Magnoliopsida</taxon>
        <taxon>eudicotyledons</taxon>
        <taxon>Gunneridae</taxon>
        <taxon>Pentapetalae</taxon>
        <taxon>asterids</taxon>
        <taxon>lamiids</taxon>
        <taxon>Solanales</taxon>
        <taxon>Solanaceae</taxon>
        <taxon>Solanoideae</taxon>
        <taxon>Solaneae</taxon>
        <taxon>Solanum</taxon>
    </lineage>
</organism>
<protein>
    <submittedName>
        <fullName evidence="1">Putative ovule protein</fullName>
    </submittedName>
</protein>
<proteinExistence type="predicted"/>
<reference evidence="1" key="1">
    <citation type="submission" date="2015-12" db="EMBL/GenBank/DDBJ databases">
        <title>Gene expression during late stages of embryo sac development: a critical building block for successful pollen-pistil interactions.</title>
        <authorList>
            <person name="Liu Y."/>
            <person name="Joly V."/>
            <person name="Sabar M."/>
            <person name="Matton D.P."/>
        </authorList>
    </citation>
    <scope>NUCLEOTIDE SEQUENCE</scope>
</reference>